<sequence length="447" mass="47317">MRSFVVWGAVLFLACTSTPEGLCENDFGCLPGLRCQEGLCTGCGGDGDCRGWEACSADRRCEPREGMCSSSTQCQKWEVCGTGYTCELAEGSCLSATDCQSHEVCNDSTRKCDLQPGRCNTSDDCASGSLWAATCGQDNQCQSAPTAGNDVLIWGTLSEGACYQDAISSVLTPARAQVGFGCYGSGRGNATVSPTGRIHYINEEKTPQRVVVFVPDSFKIEGRTRSYPSNGNENDTRLPAPACGIAEDVGAFVMQAGTGAIAYTCGSGGGTNIYYNVAGEVVSSGQRLMAWNASNHLLARGPSSLEFLVLTPERIVLPVTGLPAFHTFIDARAHATGFRMALSQAATVQQLWHIGHDGVATLEGTYGTFPEDVYSGEFGLLDGAGALYTPSGRRDKAFVDVIVRRSLDGAPGTTVYAEDSAPASVNYAANYEKLFTFMHGSYLFAGP</sequence>
<dbReference type="EMBL" id="RAWG01000005">
    <property type="protein sequence ID" value="RKH47870.1"/>
    <property type="molecule type" value="Genomic_DNA"/>
</dbReference>
<organism evidence="1 2">
    <name type="scientific">Corallococcus sicarius</name>
    <dbReference type="NCBI Taxonomy" id="2316726"/>
    <lineage>
        <taxon>Bacteria</taxon>
        <taxon>Pseudomonadati</taxon>
        <taxon>Myxococcota</taxon>
        <taxon>Myxococcia</taxon>
        <taxon>Myxococcales</taxon>
        <taxon>Cystobacterineae</taxon>
        <taxon>Myxococcaceae</taxon>
        <taxon>Corallococcus</taxon>
    </lineage>
</organism>
<gene>
    <name evidence="1" type="ORF">D7X12_01300</name>
</gene>
<proteinExistence type="predicted"/>
<keyword evidence="2" id="KW-1185">Reference proteome</keyword>
<name>A0A3A8NXK3_9BACT</name>
<dbReference type="PROSITE" id="PS51257">
    <property type="entry name" value="PROKAR_LIPOPROTEIN"/>
    <property type="match status" value="1"/>
</dbReference>
<reference evidence="2" key="1">
    <citation type="submission" date="2018-09" db="EMBL/GenBank/DDBJ databases">
        <authorList>
            <person name="Livingstone P.G."/>
            <person name="Whitworth D.E."/>
        </authorList>
    </citation>
    <scope>NUCLEOTIDE SEQUENCE [LARGE SCALE GENOMIC DNA]</scope>
    <source>
        <strain evidence="2">CA040B</strain>
    </source>
</reference>
<dbReference type="AlphaFoldDB" id="A0A3A8NXK3"/>
<comment type="caution">
    <text evidence="1">The sequence shown here is derived from an EMBL/GenBank/DDBJ whole genome shotgun (WGS) entry which is preliminary data.</text>
</comment>
<evidence type="ECO:0000313" key="2">
    <source>
        <dbReference type="Proteomes" id="UP000273405"/>
    </source>
</evidence>
<evidence type="ECO:0000313" key="1">
    <source>
        <dbReference type="EMBL" id="RKH47870.1"/>
    </source>
</evidence>
<dbReference type="Proteomes" id="UP000273405">
    <property type="component" value="Unassembled WGS sequence"/>
</dbReference>
<protein>
    <submittedName>
        <fullName evidence="1">Uncharacterized protein</fullName>
    </submittedName>
</protein>
<accession>A0A3A8NXK3</accession>